<dbReference type="InterPro" id="IPR001611">
    <property type="entry name" value="Leu-rich_rpt"/>
</dbReference>
<dbReference type="SMART" id="SM00369">
    <property type="entry name" value="LRR_TYP"/>
    <property type="match status" value="5"/>
</dbReference>
<evidence type="ECO:0000256" key="3">
    <source>
        <dbReference type="SAM" id="Coils"/>
    </source>
</evidence>
<keyword evidence="2" id="KW-0677">Repeat</keyword>
<accession>A0A8C7MCE5</accession>
<sequence>MATLGPDPRPHSQLASASIQSNISGNNLPPNRGLERALEEGANSGFLNLSARKLKEYPRTASNYDLSDTVEADLSRNRLAEVPLEVCHLVALEMLNLYHNCIKTIPDTIINLQSLTSLNLSRNQLCALPASLCGLPLRVLIASNNKLVCIPEAIGQLRSLMELDVSCNEITALPRHIGRLKALRELNVRRNLLCVLPEDLAELPLVKFDFSCNKVSTIPVCYRKMSQLQSLQLENNPLQSPPAQICIKGKVHVFKYLSIEACRSDKMPDSLYLPDIDQNKKQDTDSGVGSDNGDKRLSATEPSDEDSLSLNVPMSHITEEEGLSKDDSSEHISALTGNTHTHTPTTPHVSDTLSKVISTPLHPPTLSMSSHPSPIPALLNGRREQPAGSKVTEGTHIAMINQLKEAVELLQDPNRTHKSLESVDPQFTMRRKMEQLREELELMEQLRDSIESRLKVALPEDLGSSLMDGVVLCHLANHIRPRSVVSIHVPSPAVPKLSMAKCRRNVENFLDACRKMGVPEDKLCLPHHILEEKGMIKVSVTVQALVDETSTKQALFT</sequence>
<reference evidence="6" key="1">
    <citation type="submission" date="2025-08" db="UniProtKB">
        <authorList>
            <consortium name="Ensembl"/>
        </authorList>
    </citation>
    <scope>IDENTIFICATION</scope>
</reference>
<dbReference type="InterPro" id="IPR003591">
    <property type="entry name" value="Leu-rich_rpt_typical-subtyp"/>
</dbReference>
<dbReference type="AlphaFoldDB" id="A0A8C7MCE5"/>
<protein>
    <submittedName>
        <fullName evidence="6">Leucine rich repeats and calponin homology domain containing 1</fullName>
    </submittedName>
</protein>
<dbReference type="PANTHER" id="PTHR48051">
    <property type="match status" value="1"/>
</dbReference>
<keyword evidence="3" id="KW-0175">Coiled coil</keyword>
<evidence type="ECO:0000259" key="5">
    <source>
        <dbReference type="PROSITE" id="PS50021"/>
    </source>
</evidence>
<dbReference type="PANTHER" id="PTHR48051:SF38">
    <property type="entry name" value="LEUCINE RICH REPEATS AND CALPONIN HOMOLOGY DOMAIN CONTAINING 1"/>
    <property type="match status" value="1"/>
</dbReference>
<dbReference type="SMART" id="SM00364">
    <property type="entry name" value="LRR_BAC"/>
    <property type="match status" value="5"/>
</dbReference>
<dbReference type="Gene3D" id="3.80.10.10">
    <property type="entry name" value="Ribonuclease Inhibitor"/>
    <property type="match status" value="1"/>
</dbReference>
<dbReference type="SUPFAM" id="SSF52058">
    <property type="entry name" value="L domain-like"/>
    <property type="match status" value="1"/>
</dbReference>
<proteinExistence type="predicted"/>
<dbReference type="FunFam" id="1.10.418.10:FF:000021">
    <property type="entry name" value="Leucine-rich repeat and calponin homology domain-containing protein 1 isoform 3"/>
    <property type="match status" value="1"/>
</dbReference>
<evidence type="ECO:0000256" key="1">
    <source>
        <dbReference type="ARBA" id="ARBA00022614"/>
    </source>
</evidence>
<dbReference type="InterPro" id="IPR050216">
    <property type="entry name" value="LRR_domain-containing"/>
</dbReference>
<name>A0A8C7MCE5_ONCKI</name>
<evidence type="ECO:0000313" key="7">
    <source>
        <dbReference type="Proteomes" id="UP000694557"/>
    </source>
</evidence>
<dbReference type="PROSITE" id="PS50021">
    <property type="entry name" value="CH"/>
    <property type="match status" value="1"/>
</dbReference>
<evidence type="ECO:0000313" key="6">
    <source>
        <dbReference type="Ensembl" id="ENSOKIP00005044332.1"/>
    </source>
</evidence>
<dbReference type="InterPro" id="IPR001715">
    <property type="entry name" value="CH_dom"/>
</dbReference>
<feature type="region of interest" description="Disordered" evidence="4">
    <location>
        <begin position="273"/>
        <end position="388"/>
    </location>
</feature>
<dbReference type="InterPro" id="IPR032675">
    <property type="entry name" value="LRR_dom_sf"/>
</dbReference>
<dbReference type="Proteomes" id="UP000694557">
    <property type="component" value="Unassembled WGS sequence"/>
</dbReference>
<keyword evidence="1" id="KW-0433">Leucine-rich repeat</keyword>
<dbReference type="CDD" id="cd21271">
    <property type="entry name" value="CH_LRCH2"/>
    <property type="match status" value="1"/>
</dbReference>
<dbReference type="InterPro" id="IPR036872">
    <property type="entry name" value="CH_dom_sf"/>
</dbReference>
<gene>
    <name evidence="6" type="primary">LRCH1</name>
    <name evidence="6" type="synonym">LOC109868725</name>
</gene>
<feature type="region of interest" description="Disordered" evidence="4">
    <location>
        <begin position="1"/>
        <end position="34"/>
    </location>
</feature>
<dbReference type="GeneTree" id="ENSGT00940000159528"/>
<dbReference type="FunFam" id="3.80.10.10:FF:000007">
    <property type="entry name" value="Leucine-rich repeat and calponin homology domain-containing protein 1 isoform 3"/>
    <property type="match status" value="1"/>
</dbReference>
<reference evidence="6" key="2">
    <citation type="submission" date="2025-09" db="UniProtKB">
        <authorList>
            <consortium name="Ensembl"/>
        </authorList>
    </citation>
    <scope>IDENTIFICATION</scope>
</reference>
<dbReference type="GO" id="GO:0005737">
    <property type="term" value="C:cytoplasm"/>
    <property type="evidence" value="ECO:0007669"/>
    <property type="project" value="TreeGrafter"/>
</dbReference>
<dbReference type="SMART" id="SM00033">
    <property type="entry name" value="CH"/>
    <property type="match status" value="1"/>
</dbReference>
<feature type="coiled-coil region" evidence="3">
    <location>
        <begin position="426"/>
        <end position="453"/>
    </location>
</feature>
<dbReference type="Ensembl" id="ENSOKIT00005046686.1">
    <property type="protein sequence ID" value="ENSOKIP00005044332.1"/>
    <property type="gene ID" value="ENSOKIG00005018605.1"/>
</dbReference>
<dbReference type="SUPFAM" id="SSF47576">
    <property type="entry name" value="Calponin-homology domain, CH-domain"/>
    <property type="match status" value="1"/>
</dbReference>
<dbReference type="Pfam" id="PF13855">
    <property type="entry name" value="LRR_8"/>
    <property type="match status" value="2"/>
</dbReference>
<keyword evidence="7" id="KW-1185">Reference proteome</keyword>
<feature type="domain" description="Calponin-homology (CH)" evidence="5">
    <location>
        <begin position="436"/>
        <end position="550"/>
    </location>
</feature>
<feature type="compositionally biased region" description="Low complexity" evidence="4">
    <location>
        <begin position="339"/>
        <end position="348"/>
    </location>
</feature>
<feature type="compositionally biased region" description="Basic and acidic residues" evidence="4">
    <location>
        <begin position="317"/>
        <end position="330"/>
    </location>
</feature>
<feature type="compositionally biased region" description="Polar residues" evidence="4">
    <location>
        <begin position="13"/>
        <end position="29"/>
    </location>
</feature>
<dbReference type="PROSITE" id="PS51450">
    <property type="entry name" value="LRR"/>
    <property type="match status" value="1"/>
</dbReference>
<organism evidence="6 7">
    <name type="scientific">Oncorhynchus kisutch</name>
    <name type="common">Coho salmon</name>
    <name type="synonym">Salmo kisutch</name>
    <dbReference type="NCBI Taxonomy" id="8019"/>
    <lineage>
        <taxon>Eukaryota</taxon>
        <taxon>Metazoa</taxon>
        <taxon>Chordata</taxon>
        <taxon>Craniata</taxon>
        <taxon>Vertebrata</taxon>
        <taxon>Euteleostomi</taxon>
        <taxon>Actinopterygii</taxon>
        <taxon>Neopterygii</taxon>
        <taxon>Teleostei</taxon>
        <taxon>Protacanthopterygii</taxon>
        <taxon>Salmoniformes</taxon>
        <taxon>Salmonidae</taxon>
        <taxon>Salmoninae</taxon>
        <taxon>Oncorhynchus</taxon>
    </lineage>
</organism>
<evidence type="ECO:0000256" key="4">
    <source>
        <dbReference type="SAM" id="MobiDB-lite"/>
    </source>
</evidence>
<dbReference type="Gene3D" id="1.10.418.10">
    <property type="entry name" value="Calponin-like domain"/>
    <property type="match status" value="1"/>
</dbReference>
<dbReference type="Pfam" id="PF00307">
    <property type="entry name" value="CH"/>
    <property type="match status" value="1"/>
</dbReference>
<evidence type="ECO:0000256" key="2">
    <source>
        <dbReference type="ARBA" id="ARBA00022737"/>
    </source>
</evidence>